<dbReference type="Gene3D" id="3.40.1440.10">
    <property type="entry name" value="GIY-YIG endonuclease"/>
    <property type="match status" value="1"/>
</dbReference>
<dbReference type="InterPro" id="IPR035901">
    <property type="entry name" value="GIY-YIG_endonuc_sf"/>
</dbReference>
<organism evidence="1 2">
    <name type="scientific">Angiostrongylus cantonensis</name>
    <name type="common">Rat lungworm</name>
    <dbReference type="NCBI Taxonomy" id="6313"/>
    <lineage>
        <taxon>Eukaryota</taxon>
        <taxon>Metazoa</taxon>
        <taxon>Ecdysozoa</taxon>
        <taxon>Nematoda</taxon>
        <taxon>Chromadorea</taxon>
        <taxon>Rhabditida</taxon>
        <taxon>Rhabditina</taxon>
        <taxon>Rhabditomorpha</taxon>
        <taxon>Strongyloidea</taxon>
        <taxon>Metastrongylidae</taxon>
        <taxon>Angiostrongylus</taxon>
    </lineage>
</organism>
<reference evidence="1" key="1">
    <citation type="submission" date="2012-09" db="EMBL/GenBank/DDBJ databases">
        <authorList>
            <person name="Martin A.A."/>
        </authorList>
    </citation>
    <scope>NUCLEOTIDE SEQUENCE</scope>
</reference>
<accession>A0A0K0DFU6</accession>
<dbReference type="WBParaSite" id="ACAC_0000987001-mRNA-1">
    <property type="protein sequence ID" value="ACAC_0000987001-mRNA-1"/>
    <property type="gene ID" value="ACAC_0000987001"/>
</dbReference>
<name>A0A0K0DFU6_ANGCA</name>
<proteinExistence type="predicted"/>
<evidence type="ECO:0000313" key="1">
    <source>
        <dbReference type="Proteomes" id="UP000035642"/>
    </source>
</evidence>
<protein>
    <submittedName>
        <fullName evidence="2">GIY-YIG domain-containing protein</fullName>
    </submittedName>
</protein>
<dbReference type="Proteomes" id="UP000035642">
    <property type="component" value="Unassembled WGS sequence"/>
</dbReference>
<evidence type="ECO:0000313" key="2">
    <source>
        <dbReference type="WBParaSite" id="ACAC_0000987001-mRNA-1"/>
    </source>
</evidence>
<dbReference type="AlphaFoldDB" id="A0A0K0DFU6"/>
<sequence>MKRRLRTADLEEPVTIIEIPPNTLRRQLLRNRLYDRLCETQNCVICPYGRDGDCMSSGAIYLISCGACGDEYIGETDRTLCIRIKEHLDDKRKGRQSAPLGTHGIQKHSGNDFDIKVAILARDTKTSTRKLLKAFWIDATDPTMNSREEYPEITRDLAPYVRIDP</sequence>
<keyword evidence="1" id="KW-1185">Reference proteome</keyword>
<reference evidence="2" key="2">
    <citation type="submission" date="2017-02" db="UniProtKB">
        <authorList>
            <consortium name="WormBaseParasite"/>
        </authorList>
    </citation>
    <scope>IDENTIFICATION</scope>
</reference>
<dbReference type="STRING" id="6313.A0A0K0DFU6"/>